<gene>
    <name evidence="2" type="ORF">U6N30_19870</name>
</gene>
<dbReference type="RefSeq" id="WP_324273637.1">
    <property type="nucleotide sequence ID" value="NZ_CP141261.1"/>
</dbReference>
<proteinExistence type="predicted"/>
<sequence>MADRARIEALIAPPETDAVTEFGRRVQRLDRRRRAAAQALWQRAAQLPEPIRRLLAVRIPELVDYQDGAYAAPTWTRSSGSPPARQRSIRVHTA</sequence>
<protein>
    <recommendedName>
        <fullName evidence="4">DUF222 domain-containing protein</fullName>
    </recommendedName>
</protein>
<keyword evidence="3" id="KW-1185">Reference proteome</keyword>
<feature type="region of interest" description="Disordered" evidence="1">
    <location>
        <begin position="72"/>
        <end position="94"/>
    </location>
</feature>
<accession>A0ABZ1AVW0</accession>
<evidence type="ECO:0000313" key="2">
    <source>
        <dbReference type="EMBL" id="WRL62282.1"/>
    </source>
</evidence>
<name>A0ABZ1AVW0_9ACTN</name>
<evidence type="ECO:0000313" key="3">
    <source>
        <dbReference type="Proteomes" id="UP001324287"/>
    </source>
</evidence>
<dbReference type="Proteomes" id="UP001324287">
    <property type="component" value="Chromosome"/>
</dbReference>
<evidence type="ECO:0000256" key="1">
    <source>
        <dbReference type="SAM" id="MobiDB-lite"/>
    </source>
</evidence>
<evidence type="ECO:0008006" key="4">
    <source>
        <dbReference type="Google" id="ProtNLM"/>
    </source>
</evidence>
<organism evidence="2 3">
    <name type="scientific">Blastococcus brunescens</name>
    <dbReference type="NCBI Taxonomy" id="1564165"/>
    <lineage>
        <taxon>Bacteria</taxon>
        <taxon>Bacillati</taxon>
        <taxon>Actinomycetota</taxon>
        <taxon>Actinomycetes</taxon>
        <taxon>Geodermatophilales</taxon>
        <taxon>Geodermatophilaceae</taxon>
        <taxon>Blastococcus</taxon>
    </lineage>
</organism>
<reference evidence="2 3" key="1">
    <citation type="submission" date="2023-12" db="EMBL/GenBank/DDBJ databases">
        <title>Blastococcus brunescens sp. nov., an actonobacterium isolated from sandstone collected in sahara desert.</title>
        <authorList>
            <person name="Gtari M."/>
            <person name="Ghodhbane F."/>
        </authorList>
    </citation>
    <scope>NUCLEOTIDE SEQUENCE [LARGE SCALE GENOMIC DNA]</scope>
    <source>
        <strain evidence="2 3">BMG 8361</strain>
    </source>
</reference>
<dbReference type="EMBL" id="CP141261">
    <property type="protein sequence ID" value="WRL62282.1"/>
    <property type="molecule type" value="Genomic_DNA"/>
</dbReference>